<dbReference type="SUPFAM" id="SSF51717">
    <property type="entry name" value="Dihydropteroate synthetase-like"/>
    <property type="match status" value="1"/>
</dbReference>
<organism evidence="14 15">
    <name type="scientific">Desulfonema magnum</name>
    <dbReference type="NCBI Taxonomy" id="45655"/>
    <lineage>
        <taxon>Bacteria</taxon>
        <taxon>Pseudomonadati</taxon>
        <taxon>Thermodesulfobacteriota</taxon>
        <taxon>Desulfobacteria</taxon>
        <taxon>Desulfobacterales</taxon>
        <taxon>Desulfococcaceae</taxon>
        <taxon>Desulfonema</taxon>
    </lineage>
</organism>
<dbReference type="RefSeq" id="WP_207678697.1">
    <property type="nucleotide sequence ID" value="NZ_CP061800.1"/>
</dbReference>
<evidence type="ECO:0000256" key="10">
    <source>
        <dbReference type="ARBA" id="ARBA00022909"/>
    </source>
</evidence>
<evidence type="ECO:0000313" key="15">
    <source>
        <dbReference type="Proteomes" id="UP000663722"/>
    </source>
</evidence>
<dbReference type="NCBIfam" id="TIGR01496">
    <property type="entry name" value="DHPS"/>
    <property type="match status" value="1"/>
</dbReference>
<dbReference type="EC" id="2.5.1.15" evidence="5 12"/>
<evidence type="ECO:0000256" key="11">
    <source>
        <dbReference type="ARBA" id="ARBA00030193"/>
    </source>
</evidence>
<dbReference type="InterPro" id="IPR000489">
    <property type="entry name" value="Pterin-binding_dom"/>
</dbReference>
<name>A0A975GQZ6_9BACT</name>
<dbReference type="GO" id="GO:0004156">
    <property type="term" value="F:dihydropteroate synthase activity"/>
    <property type="evidence" value="ECO:0007669"/>
    <property type="project" value="UniProtKB-EC"/>
</dbReference>
<dbReference type="InterPro" id="IPR011005">
    <property type="entry name" value="Dihydropteroate_synth-like_sf"/>
</dbReference>
<keyword evidence="9 12" id="KW-0460">Magnesium</keyword>
<comment type="catalytic activity">
    <reaction evidence="1">
        <text>(7,8-dihydropterin-6-yl)methyl diphosphate + 4-aminobenzoate = 7,8-dihydropteroate + diphosphate</text>
        <dbReference type="Rhea" id="RHEA:19949"/>
        <dbReference type="ChEBI" id="CHEBI:17836"/>
        <dbReference type="ChEBI" id="CHEBI:17839"/>
        <dbReference type="ChEBI" id="CHEBI:33019"/>
        <dbReference type="ChEBI" id="CHEBI:72950"/>
        <dbReference type="EC" id="2.5.1.15"/>
    </reaction>
</comment>
<accession>A0A975GQZ6</accession>
<dbReference type="Proteomes" id="UP000663722">
    <property type="component" value="Chromosome"/>
</dbReference>
<dbReference type="PROSITE" id="PS00792">
    <property type="entry name" value="DHPS_1"/>
    <property type="match status" value="1"/>
</dbReference>
<dbReference type="CDD" id="cd00739">
    <property type="entry name" value="DHPS"/>
    <property type="match status" value="1"/>
</dbReference>
<evidence type="ECO:0000256" key="1">
    <source>
        <dbReference type="ARBA" id="ARBA00000012"/>
    </source>
</evidence>
<dbReference type="AlphaFoldDB" id="A0A975GQZ6"/>
<evidence type="ECO:0000259" key="13">
    <source>
        <dbReference type="PROSITE" id="PS50972"/>
    </source>
</evidence>
<comment type="function">
    <text evidence="12">Catalyzes the condensation of para-aminobenzoate (pABA) with 6-hydroxymethyl-7,8-dihydropterin diphosphate (DHPt-PP) to form 7,8-dihydropteroate (H2Pte), the immediate precursor of folate derivatives.</text>
</comment>
<dbReference type="PANTHER" id="PTHR20941:SF1">
    <property type="entry name" value="FOLIC ACID SYNTHESIS PROTEIN FOL1"/>
    <property type="match status" value="1"/>
</dbReference>
<evidence type="ECO:0000256" key="7">
    <source>
        <dbReference type="ARBA" id="ARBA00022679"/>
    </source>
</evidence>
<protein>
    <recommendedName>
        <fullName evidence="6 12">Dihydropteroate synthase</fullName>
        <shortName evidence="12">DHPS</shortName>
        <ecNumber evidence="5 12">2.5.1.15</ecNumber>
    </recommendedName>
    <alternativeName>
        <fullName evidence="11 12">Dihydropteroate pyrophosphorylase</fullName>
    </alternativeName>
</protein>
<evidence type="ECO:0000313" key="14">
    <source>
        <dbReference type="EMBL" id="QTA90536.1"/>
    </source>
</evidence>
<sequence length="288" mass="31318">MKTYTLSWENHTLELGKRTCVMGIVNVTPDSFSDGGKFFNCDEAVAQGEKMVEDGADIIDIGGESTRPFSEEVSAQEEIQRVIPVIEKLAKRISVPISIDTTKAGVARQAIEAGASVINDISSLHLDPDMADVAAEYGVPVILMHMKGTPKTMQVSPTYDDVVKEVITFFEDEISNAEKRGIPRSKIIIDPGIGFGKTVEHNLLLIQRLDEFKSLDTPILMGTSRKAFIRNLLKNETDKDLDPASPEAETGTQASVAASVLNGAHIVRVHNVVNTCATLKIIDAIKNV</sequence>
<dbReference type="PROSITE" id="PS00793">
    <property type="entry name" value="DHPS_2"/>
    <property type="match status" value="1"/>
</dbReference>
<dbReference type="KEGG" id="dmm:dnm_065960"/>
<keyword evidence="7 12" id="KW-0808">Transferase</keyword>
<evidence type="ECO:0000256" key="5">
    <source>
        <dbReference type="ARBA" id="ARBA00012458"/>
    </source>
</evidence>
<dbReference type="GO" id="GO:0005829">
    <property type="term" value="C:cytosol"/>
    <property type="evidence" value="ECO:0007669"/>
    <property type="project" value="TreeGrafter"/>
</dbReference>
<evidence type="ECO:0000256" key="4">
    <source>
        <dbReference type="ARBA" id="ARBA00009503"/>
    </source>
</evidence>
<dbReference type="InterPro" id="IPR006390">
    <property type="entry name" value="DHP_synth_dom"/>
</dbReference>
<comment type="similarity">
    <text evidence="4 12">Belongs to the DHPS family.</text>
</comment>
<dbReference type="EMBL" id="CP061800">
    <property type="protein sequence ID" value="QTA90536.1"/>
    <property type="molecule type" value="Genomic_DNA"/>
</dbReference>
<feature type="domain" description="Pterin-binding" evidence="13">
    <location>
        <begin position="19"/>
        <end position="280"/>
    </location>
</feature>
<dbReference type="InterPro" id="IPR045031">
    <property type="entry name" value="DHP_synth-like"/>
</dbReference>
<gene>
    <name evidence="14" type="primary">folP</name>
    <name evidence="14" type="ORF">dnm_065960</name>
</gene>
<dbReference type="PROSITE" id="PS50972">
    <property type="entry name" value="PTERIN_BINDING"/>
    <property type="match status" value="1"/>
</dbReference>
<comment type="pathway">
    <text evidence="3 12">Cofactor biosynthesis; tetrahydrofolate biosynthesis; 7,8-dihydrofolate from 2-amino-4-hydroxy-6-hydroxymethyl-7,8-dihydropteridine diphosphate and 4-aminobenzoate: step 1/2.</text>
</comment>
<dbReference type="GO" id="GO:0046654">
    <property type="term" value="P:tetrahydrofolate biosynthetic process"/>
    <property type="evidence" value="ECO:0007669"/>
    <property type="project" value="TreeGrafter"/>
</dbReference>
<dbReference type="GO" id="GO:0046656">
    <property type="term" value="P:folic acid biosynthetic process"/>
    <property type="evidence" value="ECO:0007669"/>
    <property type="project" value="UniProtKB-KW"/>
</dbReference>
<dbReference type="Pfam" id="PF00809">
    <property type="entry name" value="Pterin_bind"/>
    <property type="match status" value="1"/>
</dbReference>
<evidence type="ECO:0000256" key="12">
    <source>
        <dbReference type="RuleBase" id="RU361205"/>
    </source>
</evidence>
<evidence type="ECO:0000256" key="2">
    <source>
        <dbReference type="ARBA" id="ARBA00001946"/>
    </source>
</evidence>
<evidence type="ECO:0000256" key="8">
    <source>
        <dbReference type="ARBA" id="ARBA00022723"/>
    </source>
</evidence>
<evidence type="ECO:0000256" key="9">
    <source>
        <dbReference type="ARBA" id="ARBA00022842"/>
    </source>
</evidence>
<evidence type="ECO:0000256" key="6">
    <source>
        <dbReference type="ARBA" id="ARBA00016919"/>
    </source>
</evidence>
<dbReference type="Gene3D" id="3.20.20.20">
    <property type="entry name" value="Dihydropteroate synthase-like"/>
    <property type="match status" value="1"/>
</dbReference>
<proteinExistence type="inferred from homology"/>
<keyword evidence="10 12" id="KW-0289">Folate biosynthesis</keyword>
<comment type="cofactor">
    <cofactor evidence="2 12">
        <name>Mg(2+)</name>
        <dbReference type="ChEBI" id="CHEBI:18420"/>
    </cofactor>
</comment>
<dbReference type="FunFam" id="3.20.20.20:FF:000006">
    <property type="entry name" value="Dihydropteroate synthase"/>
    <property type="match status" value="1"/>
</dbReference>
<evidence type="ECO:0000256" key="3">
    <source>
        <dbReference type="ARBA" id="ARBA00004763"/>
    </source>
</evidence>
<dbReference type="GO" id="GO:0046872">
    <property type="term" value="F:metal ion binding"/>
    <property type="evidence" value="ECO:0007669"/>
    <property type="project" value="UniProtKB-KW"/>
</dbReference>
<keyword evidence="8 12" id="KW-0479">Metal-binding</keyword>
<dbReference type="PANTHER" id="PTHR20941">
    <property type="entry name" value="FOLATE SYNTHESIS PROTEINS"/>
    <property type="match status" value="1"/>
</dbReference>
<keyword evidence="15" id="KW-1185">Reference proteome</keyword>
<reference evidence="14" key="1">
    <citation type="journal article" date="2021" name="Microb. Physiol.">
        <title>Proteogenomic Insights into the Physiology of Marine, Sulfate-Reducing, Filamentous Desulfonema limicola and Desulfonema magnum.</title>
        <authorList>
            <person name="Schnaars V."/>
            <person name="Wohlbrand L."/>
            <person name="Scheve S."/>
            <person name="Hinrichs C."/>
            <person name="Reinhardt R."/>
            <person name="Rabus R."/>
        </authorList>
    </citation>
    <scope>NUCLEOTIDE SEQUENCE</scope>
    <source>
        <strain evidence="14">4be13</strain>
    </source>
</reference>